<keyword evidence="2" id="KW-1003">Cell membrane</keyword>
<feature type="transmembrane region" description="Helical" evidence="9">
    <location>
        <begin position="200"/>
        <end position="218"/>
    </location>
</feature>
<keyword evidence="6 9" id="KW-0472">Membrane</keyword>
<evidence type="ECO:0000256" key="5">
    <source>
        <dbReference type="ARBA" id="ARBA00022989"/>
    </source>
</evidence>
<protein>
    <submittedName>
        <fullName evidence="10">Glycosyl transferase</fullName>
    </submittedName>
</protein>
<feature type="compositionally biased region" description="Low complexity" evidence="8">
    <location>
        <begin position="437"/>
        <end position="448"/>
    </location>
</feature>
<feature type="transmembrane region" description="Helical" evidence="9">
    <location>
        <begin position="84"/>
        <end position="104"/>
    </location>
</feature>
<dbReference type="GO" id="GO:0009103">
    <property type="term" value="P:lipopolysaccharide biosynthetic process"/>
    <property type="evidence" value="ECO:0007669"/>
    <property type="project" value="TreeGrafter"/>
</dbReference>
<dbReference type="PANTHER" id="PTHR22926:SF3">
    <property type="entry name" value="UNDECAPRENYL-PHOSPHATE ALPHA-N-ACETYLGLUCOSAMINYL 1-PHOSPHATE TRANSFERASE"/>
    <property type="match status" value="1"/>
</dbReference>
<feature type="transmembrane region" description="Helical" evidence="9">
    <location>
        <begin position="6"/>
        <end position="27"/>
    </location>
</feature>
<feature type="transmembrane region" description="Helical" evidence="9">
    <location>
        <begin position="58"/>
        <end position="78"/>
    </location>
</feature>
<evidence type="ECO:0000256" key="3">
    <source>
        <dbReference type="ARBA" id="ARBA00022679"/>
    </source>
</evidence>
<dbReference type="GO" id="GO:0016780">
    <property type="term" value="F:phosphotransferase activity, for other substituted phosphate groups"/>
    <property type="evidence" value="ECO:0007669"/>
    <property type="project" value="InterPro"/>
</dbReference>
<feature type="transmembrane region" description="Helical" evidence="9">
    <location>
        <begin position="116"/>
        <end position="135"/>
    </location>
</feature>
<evidence type="ECO:0000256" key="9">
    <source>
        <dbReference type="SAM" id="Phobius"/>
    </source>
</evidence>
<comment type="caution">
    <text evidence="10">The sequence shown here is derived from an EMBL/GenBank/DDBJ whole genome shotgun (WGS) entry which is preliminary data.</text>
</comment>
<feature type="transmembrane region" description="Helical" evidence="9">
    <location>
        <begin position="230"/>
        <end position="247"/>
    </location>
</feature>
<dbReference type="RefSeq" id="WP_163457473.1">
    <property type="nucleotide sequence ID" value="NZ_JAAGOH010000010.1"/>
</dbReference>
<feature type="binding site" evidence="7">
    <location>
        <position position="229"/>
    </location>
    <ligand>
        <name>Mg(2+)</name>
        <dbReference type="ChEBI" id="CHEBI:18420"/>
    </ligand>
</feature>
<feature type="transmembrane region" description="Helical" evidence="9">
    <location>
        <begin position="253"/>
        <end position="271"/>
    </location>
</feature>
<dbReference type="InterPro" id="IPR000715">
    <property type="entry name" value="Glycosyl_transferase_4"/>
</dbReference>
<comment type="cofactor">
    <cofactor evidence="7">
        <name>Mg(2+)</name>
        <dbReference type="ChEBI" id="CHEBI:18420"/>
    </cofactor>
</comment>
<evidence type="ECO:0000256" key="7">
    <source>
        <dbReference type="PIRSR" id="PIRSR600715-1"/>
    </source>
</evidence>
<organism evidence="10 11">
    <name type="scientific">Ideonella livida</name>
    <dbReference type="NCBI Taxonomy" id="2707176"/>
    <lineage>
        <taxon>Bacteria</taxon>
        <taxon>Pseudomonadati</taxon>
        <taxon>Pseudomonadota</taxon>
        <taxon>Betaproteobacteria</taxon>
        <taxon>Burkholderiales</taxon>
        <taxon>Sphaerotilaceae</taxon>
        <taxon>Ideonella</taxon>
    </lineage>
</organism>
<dbReference type="Pfam" id="PF00953">
    <property type="entry name" value="Glycos_transf_4"/>
    <property type="match status" value="1"/>
</dbReference>
<proteinExistence type="predicted"/>
<dbReference type="CDD" id="cd06912">
    <property type="entry name" value="GT_MraY_like"/>
    <property type="match status" value="1"/>
</dbReference>
<sequence>MTWHAVWPWLLVCLLASVAAVGLPLLLRGRRGRRWAERLADAPQSGPQKLHVRAVPRVGGLGLALGWAVAGLAAPAAVPALAEAGGLLQTLLLAGLPALCVGLLEDVSGRVSPRLRLLASAASAALAGWSLDLLIDHTGVPGLDAVAGLALGAWALTLLGVTGVSHAFNLIDGCHGLAGMTAVIVLATLGALAWAAGDVALAAVAAASVAVVGGFLVWNYPRGLVFLGDGGAYLLGFWVAELGLLLTHRQPQYPPLLPLALCFYPVFETLFSMWRRRRARRASTAACGVMQADALHLHSLVYRHLARSGLPPESPQRQNRRNAATAPWLWAYGLLTVGTAVLARHSTVGLLAGMAAMAGVYLLAYRRLSRATPVAGRLRGRRAPPLGLRPGALGRRRARADARAGGEAGAVLPPLVRQAPGPATVRVPGVASGSDGGLAAEPGAEPAGRPTVASPVRRAAEVPEDEAESLAA</sequence>
<dbReference type="GO" id="GO:0005886">
    <property type="term" value="C:plasma membrane"/>
    <property type="evidence" value="ECO:0007669"/>
    <property type="project" value="UniProtKB-SubCell"/>
</dbReference>
<evidence type="ECO:0000256" key="2">
    <source>
        <dbReference type="ARBA" id="ARBA00022475"/>
    </source>
</evidence>
<evidence type="ECO:0000313" key="10">
    <source>
        <dbReference type="EMBL" id="NDY91627.1"/>
    </source>
</evidence>
<feature type="transmembrane region" description="Helical" evidence="9">
    <location>
        <begin position="348"/>
        <end position="365"/>
    </location>
</feature>
<comment type="subcellular location">
    <subcellularLocation>
        <location evidence="1">Cell membrane</location>
        <topology evidence="1">Multi-pass membrane protein</topology>
    </subcellularLocation>
</comment>
<keyword evidence="11" id="KW-1185">Reference proteome</keyword>
<evidence type="ECO:0000313" key="11">
    <source>
        <dbReference type="Proteomes" id="UP000484255"/>
    </source>
</evidence>
<keyword evidence="7" id="KW-0460">Magnesium</keyword>
<evidence type="ECO:0000256" key="4">
    <source>
        <dbReference type="ARBA" id="ARBA00022692"/>
    </source>
</evidence>
<feature type="transmembrane region" description="Helical" evidence="9">
    <location>
        <begin position="175"/>
        <end position="194"/>
    </location>
</feature>
<evidence type="ECO:0000256" key="8">
    <source>
        <dbReference type="SAM" id="MobiDB-lite"/>
    </source>
</evidence>
<feature type="compositionally biased region" description="Acidic residues" evidence="8">
    <location>
        <begin position="462"/>
        <end position="472"/>
    </location>
</feature>
<feature type="transmembrane region" description="Helical" evidence="9">
    <location>
        <begin position="323"/>
        <end position="342"/>
    </location>
</feature>
<reference evidence="10 11" key="1">
    <citation type="submission" date="2020-02" db="EMBL/GenBank/DDBJ databases">
        <title>Ideonella bacterium strain TBM-1.</title>
        <authorList>
            <person name="Chen W.-M."/>
        </authorList>
    </citation>
    <scope>NUCLEOTIDE SEQUENCE [LARGE SCALE GENOMIC DNA]</scope>
    <source>
        <strain evidence="10 11">TBM-1</strain>
    </source>
</reference>
<dbReference type="PANTHER" id="PTHR22926">
    <property type="entry name" value="PHOSPHO-N-ACETYLMURAMOYL-PENTAPEPTIDE-TRANSFERASE"/>
    <property type="match status" value="1"/>
</dbReference>
<keyword evidence="4 9" id="KW-0812">Transmembrane</keyword>
<keyword evidence="3 10" id="KW-0808">Transferase</keyword>
<feature type="binding site" evidence="7">
    <location>
        <position position="169"/>
    </location>
    <ligand>
        <name>Mg(2+)</name>
        <dbReference type="ChEBI" id="CHEBI:18420"/>
    </ligand>
</feature>
<gene>
    <name evidence="10" type="ORF">G3A44_10560</name>
</gene>
<evidence type="ECO:0000256" key="1">
    <source>
        <dbReference type="ARBA" id="ARBA00004651"/>
    </source>
</evidence>
<keyword evidence="7" id="KW-0479">Metal-binding</keyword>
<keyword evidence="5 9" id="KW-1133">Transmembrane helix</keyword>
<dbReference type="GO" id="GO:0046872">
    <property type="term" value="F:metal ion binding"/>
    <property type="evidence" value="ECO:0007669"/>
    <property type="project" value="UniProtKB-KW"/>
</dbReference>
<dbReference type="GO" id="GO:0071555">
    <property type="term" value="P:cell wall organization"/>
    <property type="evidence" value="ECO:0007669"/>
    <property type="project" value="TreeGrafter"/>
</dbReference>
<dbReference type="Proteomes" id="UP000484255">
    <property type="component" value="Unassembled WGS sequence"/>
</dbReference>
<dbReference type="GO" id="GO:0044038">
    <property type="term" value="P:cell wall macromolecule biosynthetic process"/>
    <property type="evidence" value="ECO:0007669"/>
    <property type="project" value="TreeGrafter"/>
</dbReference>
<feature type="transmembrane region" description="Helical" evidence="9">
    <location>
        <begin position="147"/>
        <end position="168"/>
    </location>
</feature>
<name>A0A7C9TLJ6_9BURK</name>
<dbReference type="AlphaFoldDB" id="A0A7C9TLJ6"/>
<evidence type="ECO:0000256" key="6">
    <source>
        <dbReference type="ARBA" id="ARBA00023136"/>
    </source>
</evidence>
<accession>A0A7C9TLJ6</accession>
<feature type="region of interest" description="Disordered" evidence="8">
    <location>
        <begin position="426"/>
        <end position="472"/>
    </location>
</feature>
<dbReference type="EMBL" id="JAAGOH010000010">
    <property type="protein sequence ID" value="NDY91627.1"/>
    <property type="molecule type" value="Genomic_DNA"/>
</dbReference>